<evidence type="ECO:0000313" key="3">
    <source>
        <dbReference type="Proteomes" id="UP000008392"/>
    </source>
</evidence>
<dbReference type="SMART" id="SM00923">
    <property type="entry name" value="MbtH"/>
    <property type="match status" value="1"/>
</dbReference>
<reference evidence="2 3" key="4">
    <citation type="journal article" date="2010" name="Environ. Microbiol.">
        <title>The bacterial genus Collimonas: mycophagy, weathering and other adaptive solutions to life in oligotrophic soil environments.</title>
        <authorList>
            <person name="Leveau J.H."/>
            <person name="Uroz S."/>
            <person name="de Boer W."/>
        </authorList>
    </citation>
    <scope>NUCLEOTIDE SEQUENCE [LARGE SCALE GENOMIC DNA]</scope>
    <source>
        <strain evidence="2 3">Ter331</strain>
    </source>
</reference>
<reference evidence="2 3" key="3">
    <citation type="journal article" date="2008" name="FEMS Microbiol. Ecol.">
        <title>Identification and characterization of genes underlying chitinolysis in Collimonas fungivorans Ter331.</title>
        <authorList>
            <person name="Fritsche K."/>
            <person name="de Boer W."/>
            <person name="Gerards S."/>
            <person name="van den Berg M."/>
            <person name="van Veen J.A."/>
            <person name="Leveau J.H."/>
        </authorList>
    </citation>
    <scope>NUCLEOTIDE SEQUENCE [LARGE SCALE GENOMIC DNA]</scope>
    <source>
        <strain evidence="2 3">Ter331</strain>
    </source>
</reference>
<dbReference type="GO" id="GO:0005829">
    <property type="term" value="C:cytosol"/>
    <property type="evidence" value="ECO:0007669"/>
    <property type="project" value="TreeGrafter"/>
</dbReference>
<dbReference type="Proteomes" id="UP000008392">
    <property type="component" value="Chromosome"/>
</dbReference>
<dbReference type="HOGENOM" id="CLU_181321_0_2_4"/>
<dbReference type="Gene3D" id="3.90.820.10">
    <property type="entry name" value="Structural Genomics, Unknown Function 30-nov-00 1gh9 Mol_id"/>
    <property type="match status" value="1"/>
</dbReference>
<dbReference type="EMBL" id="CP002745">
    <property type="protein sequence ID" value="AEK62130.1"/>
    <property type="molecule type" value="Genomic_DNA"/>
</dbReference>
<dbReference type="eggNOG" id="COG3251">
    <property type="taxonomic scope" value="Bacteria"/>
</dbReference>
<dbReference type="STRING" id="1005048.CFU_2303"/>
<reference evidence="2 3" key="5">
    <citation type="journal article" date="2011" name="ISME J.">
        <title>Dual transcriptional profiling of a bacterial/fungal confrontation: Collimonas fungivorans versus Aspergillus niger.</title>
        <authorList>
            <person name="Mela F."/>
            <person name="Fritsche K."/>
            <person name="de Boer W."/>
            <person name="van Veen J.A."/>
            <person name="de Graaff L.H."/>
            <person name="van den Berg M."/>
            <person name="Leveau J.H."/>
        </authorList>
    </citation>
    <scope>NUCLEOTIDE SEQUENCE [LARGE SCALE GENOMIC DNA]</scope>
    <source>
        <strain evidence="2 3">Ter331</strain>
    </source>
</reference>
<keyword evidence="3" id="KW-1185">Reference proteome</keyword>
<dbReference type="GO" id="GO:0019290">
    <property type="term" value="P:siderophore biosynthetic process"/>
    <property type="evidence" value="ECO:0007669"/>
    <property type="project" value="TreeGrafter"/>
</dbReference>
<name>G0A924_COLFT</name>
<sequence length="92" mass="10075">MHFEPGLTMTQTQNSAAAEADDVIYTVVINDEEQYSIWPTFRAVPAGWREVGVSGPKAACLAHIESAWTDMRPASLRRHMDDAAAQARGTLS</sequence>
<dbReference type="InterPro" id="IPR038020">
    <property type="entry name" value="MbtH-like_sf"/>
</dbReference>
<reference evidence="2 3" key="1">
    <citation type="journal article" date="2004" name="Environ. Microbiol.">
        <title>Phylogeny-function analysis of (meta)genomic libraries: screening for expression of ribosomal RNA genes by large-insert library fluorescent in situ hybridization (LIL-FISH).</title>
        <authorList>
            <person name="Leveau J.H."/>
            <person name="Gerards S."/>
            <person name="de Boer W."/>
            <person name="van Veen J.A."/>
        </authorList>
    </citation>
    <scope>NUCLEOTIDE SEQUENCE [LARGE SCALE GENOMIC DNA]</scope>
    <source>
        <strain evidence="2 3">Ter331</strain>
    </source>
</reference>
<dbReference type="KEGG" id="cfu:CFU_2303"/>
<dbReference type="AlphaFoldDB" id="G0A924"/>
<proteinExistence type="predicted"/>
<dbReference type="SUPFAM" id="SSF160582">
    <property type="entry name" value="MbtH-like"/>
    <property type="match status" value="1"/>
</dbReference>
<dbReference type="InterPro" id="IPR037407">
    <property type="entry name" value="MLP_fam"/>
</dbReference>
<organism evidence="2 3">
    <name type="scientific">Collimonas fungivorans (strain Ter331)</name>
    <dbReference type="NCBI Taxonomy" id="1005048"/>
    <lineage>
        <taxon>Bacteria</taxon>
        <taxon>Pseudomonadati</taxon>
        <taxon>Pseudomonadota</taxon>
        <taxon>Betaproteobacteria</taxon>
        <taxon>Burkholderiales</taxon>
        <taxon>Oxalobacteraceae</taxon>
        <taxon>Collimonas</taxon>
    </lineage>
</organism>
<dbReference type="PANTHER" id="PTHR38444:SF1">
    <property type="entry name" value="ENTEROBACTIN BIOSYNTHESIS PROTEIN YBDZ"/>
    <property type="match status" value="1"/>
</dbReference>
<evidence type="ECO:0000259" key="1">
    <source>
        <dbReference type="SMART" id="SM00923"/>
    </source>
</evidence>
<evidence type="ECO:0000313" key="2">
    <source>
        <dbReference type="EMBL" id="AEK62130.1"/>
    </source>
</evidence>
<protein>
    <submittedName>
        <fullName evidence="2">Hypothetical MbtH-like protein</fullName>
    </submittedName>
</protein>
<dbReference type="InterPro" id="IPR005153">
    <property type="entry name" value="MbtH-like_dom"/>
</dbReference>
<gene>
    <name evidence="2" type="ordered locus">CFU_2303</name>
</gene>
<dbReference type="PANTHER" id="PTHR38444">
    <property type="entry name" value="ENTEROBACTIN BIOSYNTHESIS PROTEIN YBDZ"/>
    <property type="match status" value="1"/>
</dbReference>
<dbReference type="Pfam" id="PF03621">
    <property type="entry name" value="MbtH"/>
    <property type="match status" value="1"/>
</dbReference>
<accession>G0A924</accession>
<reference evidence="2 3" key="2">
    <citation type="journal article" date="2006" name="J. Microbiol. Methods">
        <title>Genomic flank-sequencing of plasposon insertion sites for rapid identification of functional genes.</title>
        <authorList>
            <person name="Leveau J.H."/>
            <person name="Gerards S."/>
            <person name="Fritsche K."/>
            <person name="Zondag G."/>
            <person name="van Veen J.A."/>
        </authorList>
    </citation>
    <scope>NUCLEOTIDE SEQUENCE [LARGE SCALE GENOMIC DNA]</scope>
    <source>
        <strain evidence="2 3">Ter331</strain>
    </source>
</reference>
<reference evidence="3" key="6">
    <citation type="submission" date="2011-05" db="EMBL/GenBank/DDBJ databases">
        <title>Complete sequence of Collimonas fungivorans Ter331.</title>
        <authorList>
            <person name="Leveau J.H."/>
        </authorList>
    </citation>
    <scope>NUCLEOTIDE SEQUENCE [LARGE SCALE GENOMIC DNA]</scope>
    <source>
        <strain evidence="3">Ter331</strain>
    </source>
</reference>
<feature type="domain" description="MbtH-like" evidence="1">
    <location>
        <begin position="16"/>
        <end position="66"/>
    </location>
</feature>